<comment type="caution">
    <text evidence="2">The sequence shown here is derived from an EMBL/GenBank/DDBJ whole genome shotgun (WGS) entry which is preliminary data.</text>
</comment>
<keyword evidence="1" id="KW-0472">Membrane</keyword>
<dbReference type="Proteomes" id="UP000253426">
    <property type="component" value="Unassembled WGS sequence"/>
</dbReference>
<keyword evidence="3" id="KW-1185">Reference proteome</keyword>
<keyword evidence="1" id="KW-1133">Transmembrane helix</keyword>
<reference evidence="2 3" key="1">
    <citation type="submission" date="2018-06" db="EMBL/GenBank/DDBJ databases">
        <title>Genomic Encyclopedia of Type Strains, Phase IV (KMG-IV): sequencing the most valuable type-strain genomes for metagenomic binning, comparative biology and taxonomic classification.</title>
        <authorList>
            <person name="Goeker M."/>
        </authorList>
    </citation>
    <scope>NUCLEOTIDE SEQUENCE [LARGE SCALE GENOMIC DNA]</scope>
    <source>
        <strain evidence="2 3">DSM 25532</strain>
    </source>
</reference>
<feature type="transmembrane region" description="Helical" evidence="1">
    <location>
        <begin position="16"/>
        <end position="37"/>
    </location>
</feature>
<sequence length="90" mass="9507">MALEILELVGGLAECWGWFSLSGSCLVWVVTFGKVWLADDHPHWAGLFGIMLHVAVLVVVAVFFWGSGPEQKVNAGGDGKAAAPAQKGAQ</sequence>
<keyword evidence="1" id="KW-0812">Transmembrane</keyword>
<evidence type="ECO:0000313" key="2">
    <source>
        <dbReference type="EMBL" id="RBP40363.1"/>
    </source>
</evidence>
<organism evidence="2 3">
    <name type="scientific">Roseimicrobium gellanilyticum</name>
    <dbReference type="NCBI Taxonomy" id="748857"/>
    <lineage>
        <taxon>Bacteria</taxon>
        <taxon>Pseudomonadati</taxon>
        <taxon>Verrucomicrobiota</taxon>
        <taxon>Verrucomicrobiia</taxon>
        <taxon>Verrucomicrobiales</taxon>
        <taxon>Verrucomicrobiaceae</taxon>
        <taxon>Roseimicrobium</taxon>
    </lineage>
</organism>
<feature type="transmembrane region" description="Helical" evidence="1">
    <location>
        <begin position="44"/>
        <end position="65"/>
    </location>
</feature>
<dbReference type="AlphaFoldDB" id="A0A366HD31"/>
<proteinExistence type="predicted"/>
<protein>
    <submittedName>
        <fullName evidence="2">Uncharacterized protein</fullName>
    </submittedName>
</protein>
<gene>
    <name evidence="2" type="ORF">DES53_10870</name>
</gene>
<dbReference type="RefSeq" id="WP_113960236.1">
    <property type="nucleotide sequence ID" value="NZ_QNRR01000008.1"/>
</dbReference>
<accession>A0A366HD31</accession>
<dbReference type="EMBL" id="QNRR01000008">
    <property type="protein sequence ID" value="RBP40363.1"/>
    <property type="molecule type" value="Genomic_DNA"/>
</dbReference>
<evidence type="ECO:0000256" key="1">
    <source>
        <dbReference type="SAM" id="Phobius"/>
    </source>
</evidence>
<evidence type="ECO:0000313" key="3">
    <source>
        <dbReference type="Proteomes" id="UP000253426"/>
    </source>
</evidence>
<name>A0A366HD31_9BACT</name>